<feature type="compositionally biased region" description="Basic and acidic residues" evidence="1">
    <location>
        <begin position="1"/>
        <end position="11"/>
    </location>
</feature>
<organism evidence="2 3">
    <name type="scientific">Plectus sambesii</name>
    <dbReference type="NCBI Taxonomy" id="2011161"/>
    <lineage>
        <taxon>Eukaryota</taxon>
        <taxon>Metazoa</taxon>
        <taxon>Ecdysozoa</taxon>
        <taxon>Nematoda</taxon>
        <taxon>Chromadorea</taxon>
        <taxon>Plectida</taxon>
        <taxon>Plectina</taxon>
        <taxon>Plectoidea</taxon>
        <taxon>Plectidae</taxon>
        <taxon>Plectus</taxon>
    </lineage>
</organism>
<reference evidence="3" key="1">
    <citation type="submission" date="2022-11" db="UniProtKB">
        <authorList>
            <consortium name="WormBaseParasite"/>
        </authorList>
    </citation>
    <scope>IDENTIFICATION</scope>
</reference>
<keyword evidence="2" id="KW-1185">Reference proteome</keyword>
<feature type="region of interest" description="Disordered" evidence="1">
    <location>
        <begin position="1"/>
        <end position="71"/>
    </location>
</feature>
<evidence type="ECO:0000313" key="2">
    <source>
        <dbReference type="Proteomes" id="UP000887566"/>
    </source>
</evidence>
<evidence type="ECO:0000313" key="3">
    <source>
        <dbReference type="WBParaSite" id="PSAMB.scaffold90size81551.g1908.t1"/>
    </source>
</evidence>
<name>A0A914XQV4_9BILA</name>
<proteinExistence type="predicted"/>
<protein>
    <submittedName>
        <fullName evidence="3">Uncharacterized protein</fullName>
    </submittedName>
</protein>
<dbReference type="WBParaSite" id="PSAMB.scaffold90size81551.g1908.t1">
    <property type="protein sequence ID" value="PSAMB.scaffold90size81551.g1908.t1"/>
    <property type="gene ID" value="PSAMB.scaffold90size81551.g1908"/>
</dbReference>
<sequence>MEGGENVDHASTDAVVVSSADDDCVLDWDISSPETDEEDEQMEVEEDTERANATAKPRSGKGAFNDATQPKRPIEEKMKASTVFITTPSGLLRAANVAIKRAQMSNGRRVHTLWRVPRAVITNVPSSERRCILDRTALCEAGRAGSHRDCKPTVVGDLEPNASKEVAGRMVQSVEHWRYVVPLLQQPYTPENTHKIITLLMVKPRDLATQARLITCTPIRMAYQRQLIEFVRGFALKCKVFGDGLRESGTEPFIDLTKDTGIGVAANSLGRHCVQRGPNLYGKALEEVRISMAEHGQNPSIEAYRRMPDPSVYLFGNPMAFAVAREFGRSPEGIAYMWLTGEPSCSQLLEIVQETKLRQSATCICVMLSRYELTMCTSTRRDEYGKFVRLISSSCTTAVKVVAPIPYPGLEVAAIQAADCLRAECKLSTVALLEPAEQFLIGRTARASSFNDAYSLSMKGLRHIATFLRDRSGLPLPLMIAPDQPSVMKP</sequence>
<evidence type="ECO:0000256" key="1">
    <source>
        <dbReference type="SAM" id="MobiDB-lite"/>
    </source>
</evidence>
<dbReference type="AlphaFoldDB" id="A0A914XQV4"/>
<accession>A0A914XQV4</accession>
<feature type="compositionally biased region" description="Acidic residues" evidence="1">
    <location>
        <begin position="34"/>
        <end position="48"/>
    </location>
</feature>
<dbReference type="Proteomes" id="UP000887566">
    <property type="component" value="Unplaced"/>
</dbReference>